<proteinExistence type="predicted"/>
<dbReference type="InterPro" id="IPR041636">
    <property type="entry name" value="RNase_J_C"/>
</dbReference>
<dbReference type="Gene3D" id="3.10.20.580">
    <property type="match status" value="1"/>
</dbReference>
<dbReference type="InterPro" id="IPR036866">
    <property type="entry name" value="RibonucZ/Hydroxyglut_hydro"/>
</dbReference>
<reference evidence="2" key="1">
    <citation type="submission" date="2020-10" db="EMBL/GenBank/DDBJ databases">
        <authorList>
            <person name="Gilroy R."/>
        </authorList>
    </citation>
    <scope>NUCLEOTIDE SEQUENCE</scope>
    <source>
        <strain evidence="2">11159</strain>
    </source>
</reference>
<evidence type="ECO:0000313" key="3">
    <source>
        <dbReference type="Proteomes" id="UP000823613"/>
    </source>
</evidence>
<dbReference type="EMBL" id="JADIMY010000077">
    <property type="protein sequence ID" value="MBO8427636.1"/>
    <property type="molecule type" value="Genomic_DNA"/>
</dbReference>
<dbReference type="SUPFAM" id="SSF56281">
    <property type="entry name" value="Metallo-hydrolase/oxidoreductase"/>
    <property type="match status" value="1"/>
</dbReference>
<protein>
    <submittedName>
        <fullName evidence="2">Ribonuclease J</fullName>
    </submittedName>
</protein>
<dbReference type="AlphaFoldDB" id="A0A9D9DJK7"/>
<dbReference type="PANTHER" id="PTHR43694:SF1">
    <property type="entry name" value="RIBONUCLEASE J"/>
    <property type="match status" value="1"/>
</dbReference>
<reference evidence="2" key="2">
    <citation type="journal article" date="2021" name="PeerJ">
        <title>Extensive microbial diversity within the chicken gut microbiome revealed by metagenomics and culture.</title>
        <authorList>
            <person name="Gilroy R."/>
            <person name="Ravi A."/>
            <person name="Getino M."/>
            <person name="Pursley I."/>
            <person name="Horton D.L."/>
            <person name="Alikhan N.F."/>
            <person name="Baker D."/>
            <person name="Gharbi K."/>
            <person name="Hall N."/>
            <person name="Watson M."/>
            <person name="Adriaenssens E.M."/>
            <person name="Foster-Nyarko E."/>
            <person name="Jarju S."/>
            <person name="Secka A."/>
            <person name="Antonio M."/>
            <person name="Oren A."/>
            <person name="Chaudhuri R.R."/>
            <person name="La Ragione R."/>
            <person name="Hildebrand F."/>
            <person name="Pallen M.J."/>
        </authorList>
    </citation>
    <scope>NUCLEOTIDE SEQUENCE</scope>
    <source>
        <strain evidence="2">11159</strain>
    </source>
</reference>
<evidence type="ECO:0000313" key="2">
    <source>
        <dbReference type="EMBL" id="MBO8427636.1"/>
    </source>
</evidence>
<organism evidence="2 3">
    <name type="scientific">Candidatus Onthovivens merdipullorum</name>
    <dbReference type="NCBI Taxonomy" id="2840889"/>
    <lineage>
        <taxon>Bacteria</taxon>
        <taxon>Bacillati</taxon>
        <taxon>Bacillota</taxon>
        <taxon>Bacilli</taxon>
        <taxon>Bacillales</taxon>
        <taxon>Candidatus Onthovivens</taxon>
    </lineage>
</organism>
<comment type="caution">
    <text evidence="2">The sequence shown here is derived from an EMBL/GenBank/DDBJ whole genome shotgun (WGS) entry which is preliminary data.</text>
</comment>
<name>A0A9D9DJK7_9BACL</name>
<dbReference type="InterPro" id="IPR042173">
    <property type="entry name" value="RNase_J_2"/>
</dbReference>
<dbReference type="PANTHER" id="PTHR43694">
    <property type="entry name" value="RIBONUCLEASE J"/>
    <property type="match status" value="1"/>
</dbReference>
<dbReference type="Proteomes" id="UP000823613">
    <property type="component" value="Unassembled WGS sequence"/>
</dbReference>
<dbReference type="Pfam" id="PF17770">
    <property type="entry name" value="RNase_J_C"/>
    <property type="match status" value="1"/>
</dbReference>
<sequence>MENIKVLALGGLDEEGKGLYCIEINDNIYVINAGFKYPNKFTPGIDFIIADYTYLKENKEKIKAYILPRGKKNNFGALPYIYKECPAPIYCTKLTKIFFLEFATYYKQMSDFDIHLITLPSKVMISGYQFEFFSTCSSVPYSFGFSIKTELGNIVYSGDFIVEYNNSQYFNFDLNTIGKIAERHTLLLMCESVNASKHGYCSPNNRLYPHLLQFFENAPGRIFIALDDDNFYHFEEVFRICYEFNKKICFYDEYSKKIYDLKDYRTNNEEEIIPNKIISIEDILRVKENELVVIMAGQKEELYDKVSLFANNEHEIRQLRLQPNDTFILACPPNDSNEVIFTTTIDEIYRSGCHVNYLTNRQIATMHAYEEDIKMLLSLLKPEYYFSIEGYYVNLLANAKIAFDMHLNLSHKNIFLLDNGQTLKINEKGAEVDFNNDNHIKVGDVMIDGIGVGDVVNEIINDRTRLSEDGVIVLGCGASRAKRCIAYGPDVQMRGFLFLKDKDADLILKEVTKLFIEGVSNWLMETKDFDTSKIEFRLNEAITKFIFKENGRDPVIKANIILLD</sequence>
<feature type="domain" description="Ribonuclease J C-terminal" evidence="1">
    <location>
        <begin position="459"/>
        <end position="560"/>
    </location>
</feature>
<dbReference type="Gene3D" id="3.40.50.10710">
    <property type="entry name" value="Metallo-hydrolase/oxidoreductase"/>
    <property type="match status" value="1"/>
</dbReference>
<evidence type="ECO:0000259" key="1">
    <source>
        <dbReference type="Pfam" id="PF17770"/>
    </source>
</evidence>
<gene>
    <name evidence="2" type="ORF">IAC58_03690</name>
</gene>
<dbReference type="CDD" id="cd07714">
    <property type="entry name" value="RNaseJ_MBL-fold"/>
    <property type="match status" value="1"/>
</dbReference>
<dbReference type="Gene3D" id="3.60.15.10">
    <property type="entry name" value="Ribonuclease Z/Hydroxyacylglutathione hydrolase-like"/>
    <property type="match status" value="1"/>
</dbReference>
<accession>A0A9D9DJK7</accession>